<comment type="caution">
    <text evidence="1">The sequence shown here is derived from an EMBL/GenBank/DDBJ whole genome shotgun (WGS) entry which is preliminary data.</text>
</comment>
<proteinExistence type="predicted"/>
<evidence type="ECO:0000313" key="2">
    <source>
        <dbReference type="Proteomes" id="UP000481861"/>
    </source>
</evidence>
<reference evidence="1 2" key="1">
    <citation type="submission" date="2020-01" db="EMBL/GenBank/DDBJ databases">
        <authorList>
            <consortium name="DOE Joint Genome Institute"/>
            <person name="Haridas S."/>
            <person name="Albert R."/>
            <person name="Binder M."/>
            <person name="Bloem J."/>
            <person name="Labutti K."/>
            <person name="Salamov A."/>
            <person name="Andreopoulos B."/>
            <person name="Baker S.E."/>
            <person name="Barry K."/>
            <person name="Bills G."/>
            <person name="Bluhm B.H."/>
            <person name="Cannon C."/>
            <person name="Castanera R."/>
            <person name="Culley D.E."/>
            <person name="Daum C."/>
            <person name="Ezra D."/>
            <person name="Gonzalez J.B."/>
            <person name="Henrissat B."/>
            <person name="Kuo A."/>
            <person name="Liang C."/>
            <person name="Lipzen A."/>
            <person name="Lutzoni F."/>
            <person name="Magnuson J."/>
            <person name="Mondo S."/>
            <person name="Nolan M."/>
            <person name="Ohm R."/>
            <person name="Pangilinan J."/>
            <person name="Park H.-J.H."/>
            <person name="Ramirez L."/>
            <person name="Alfaro M."/>
            <person name="Sun H."/>
            <person name="Tritt A."/>
            <person name="Yoshinaga Y."/>
            <person name="Zwiers L.-H.L."/>
            <person name="Turgeon B.G."/>
            <person name="Goodwin S.B."/>
            <person name="Spatafora J.W."/>
            <person name="Crous P.W."/>
            <person name="Grigoriev I.V."/>
        </authorList>
    </citation>
    <scope>NUCLEOTIDE SEQUENCE [LARGE SCALE GENOMIC DNA]</scope>
    <source>
        <strain evidence="1 2">CBS 611.86</strain>
    </source>
</reference>
<name>A0A7C8MB07_9PLEO</name>
<keyword evidence="2" id="KW-1185">Reference proteome</keyword>
<dbReference type="Gene3D" id="1.10.472.10">
    <property type="entry name" value="Cyclin-like"/>
    <property type="match status" value="1"/>
</dbReference>
<feature type="non-terminal residue" evidence="1">
    <location>
        <position position="1"/>
    </location>
</feature>
<accession>A0A7C8MB07</accession>
<evidence type="ECO:0000313" key="1">
    <source>
        <dbReference type="EMBL" id="KAF2870863.1"/>
    </source>
</evidence>
<organism evidence="1 2">
    <name type="scientific">Massariosphaeria phaeospora</name>
    <dbReference type="NCBI Taxonomy" id="100035"/>
    <lineage>
        <taxon>Eukaryota</taxon>
        <taxon>Fungi</taxon>
        <taxon>Dikarya</taxon>
        <taxon>Ascomycota</taxon>
        <taxon>Pezizomycotina</taxon>
        <taxon>Dothideomycetes</taxon>
        <taxon>Pleosporomycetidae</taxon>
        <taxon>Pleosporales</taxon>
        <taxon>Pleosporales incertae sedis</taxon>
        <taxon>Massariosphaeria</taxon>
    </lineage>
</organism>
<evidence type="ECO:0008006" key="3">
    <source>
        <dbReference type="Google" id="ProtNLM"/>
    </source>
</evidence>
<feature type="non-terminal residue" evidence="1">
    <location>
        <position position="258"/>
    </location>
</feature>
<gene>
    <name evidence="1" type="ORF">BDV95DRAFT_467377</name>
</gene>
<dbReference type="OrthoDB" id="3877279at2759"/>
<dbReference type="Proteomes" id="UP000481861">
    <property type="component" value="Unassembled WGS sequence"/>
</dbReference>
<dbReference type="EMBL" id="JAADJZ010000013">
    <property type="protein sequence ID" value="KAF2870863.1"/>
    <property type="molecule type" value="Genomic_DNA"/>
</dbReference>
<sequence>AISDMDDFTDEELDRYFANYVPLSNLPTPPPTKEQHVDLQMPSLGPEQLRTETPELEVYANHLANLVPLNVSTQRPSIPTILGYLDRAQLPTEMIAFAACILDALSARFASSWRNACSSGHPTPYFTTINLSPTLSPDLIIISALSLSHGFIDDHGRSNSSWAKIGSSSQFTTKEIDATKRCILHEIDYGLFRITHQMVQKMTRDMQPPAANSSTPMRTVVRNKTVATLKEQRRPQLSLSMQGTAIWINGVQTPEPSP</sequence>
<protein>
    <recommendedName>
        <fullName evidence="3">Cyclin N-terminal domain-containing protein</fullName>
    </recommendedName>
</protein>
<dbReference type="AlphaFoldDB" id="A0A7C8MB07"/>